<feature type="domain" description="C-type lectin" evidence="16">
    <location>
        <begin position="61"/>
        <end position="192"/>
    </location>
</feature>
<comment type="caution">
    <text evidence="18">The sequence shown here is derived from an EMBL/GenBank/DDBJ whole genome shotgun (WGS) entry which is preliminary data.</text>
</comment>
<comment type="subcellular location">
    <subcellularLocation>
        <location evidence="1">Membrane</location>
        <topology evidence="1">Single-pass type I membrane protein</topology>
    </subcellularLocation>
</comment>
<dbReference type="PROSITE" id="PS00010">
    <property type="entry name" value="ASX_HYDROXYL"/>
    <property type="match status" value="3"/>
</dbReference>
<feature type="compositionally biased region" description="Polar residues" evidence="12">
    <location>
        <begin position="633"/>
        <end position="643"/>
    </location>
</feature>
<evidence type="ECO:0000259" key="16">
    <source>
        <dbReference type="PROSITE" id="PS50041"/>
    </source>
</evidence>
<dbReference type="InterPro" id="IPR016187">
    <property type="entry name" value="CTDL_fold"/>
</dbReference>
<dbReference type="SUPFAM" id="SSF57184">
    <property type="entry name" value="Growth factor receptor domain"/>
    <property type="match status" value="2"/>
</dbReference>
<evidence type="ECO:0000313" key="19">
    <source>
        <dbReference type="Proteomes" id="UP001311232"/>
    </source>
</evidence>
<keyword evidence="4 13" id="KW-0812">Transmembrane</keyword>
<proteinExistence type="predicted"/>
<dbReference type="Gene3D" id="3.10.100.10">
    <property type="entry name" value="Mannose-Binding Protein A, subunit A"/>
    <property type="match status" value="1"/>
</dbReference>
<dbReference type="EMBL" id="JAHHUM010001166">
    <property type="protein sequence ID" value="KAK5614297.1"/>
    <property type="molecule type" value="Genomic_DNA"/>
</dbReference>
<dbReference type="PANTHER" id="PTHR14789:SF4">
    <property type="entry name" value="ENDOSIALIN"/>
    <property type="match status" value="1"/>
</dbReference>
<dbReference type="InterPro" id="IPR000742">
    <property type="entry name" value="EGF"/>
</dbReference>
<dbReference type="Gene3D" id="2.10.25.10">
    <property type="entry name" value="Laminin"/>
    <property type="match status" value="5"/>
</dbReference>
<evidence type="ECO:0000256" key="5">
    <source>
        <dbReference type="ARBA" id="ARBA00022729"/>
    </source>
</evidence>
<dbReference type="PROSITE" id="PS01186">
    <property type="entry name" value="EGF_2"/>
    <property type="match status" value="2"/>
</dbReference>
<dbReference type="PROSITE" id="PS50026">
    <property type="entry name" value="EGF_3"/>
    <property type="match status" value="3"/>
</dbReference>
<feature type="disulfide bond" evidence="11">
    <location>
        <begin position="471"/>
        <end position="481"/>
    </location>
</feature>
<dbReference type="CDD" id="cd00054">
    <property type="entry name" value="EGF_CA"/>
    <property type="match status" value="3"/>
</dbReference>
<keyword evidence="10 11" id="KW-1015">Disulfide bond</keyword>
<keyword evidence="8 13" id="KW-1133">Transmembrane helix</keyword>
<evidence type="ECO:0000256" key="9">
    <source>
        <dbReference type="ARBA" id="ARBA00023136"/>
    </source>
</evidence>
<dbReference type="PANTHER" id="PTHR14789">
    <property type="entry name" value="CHONDROLECTIN VARIANT CHODLFDELTAE"/>
    <property type="match status" value="1"/>
</dbReference>
<keyword evidence="3" id="KW-0597">Phosphoprotein</keyword>
<feature type="domain" description="Ig-like" evidence="17">
    <location>
        <begin position="219"/>
        <end position="340"/>
    </location>
</feature>
<dbReference type="InterPro" id="IPR018097">
    <property type="entry name" value="EGF_Ca-bd_CS"/>
</dbReference>
<gene>
    <name evidence="18" type="ORF">CRENBAI_004268</name>
</gene>
<keyword evidence="9 13" id="KW-0472">Membrane</keyword>
<dbReference type="SMART" id="SM00181">
    <property type="entry name" value="EGF"/>
    <property type="match status" value="5"/>
</dbReference>
<accession>A0AAV9RZZ1</accession>
<dbReference type="InterPro" id="IPR016186">
    <property type="entry name" value="C-type_lectin-like/link_sf"/>
</dbReference>
<dbReference type="SMART" id="SM00179">
    <property type="entry name" value="EGF_CA"/>
    <property type="match status" value="4"/>
</dbReference>
<feature type="transmembrane region" description="Helical" evidence="13">
    <location>
        <begin position="657"/>
        <end position="681"/>
    </location>
</feature>
<evidence type="ECO:0000256" key="6">
    <source>
        <dbReference type="ARBA" id="ARBA00022734"/>
    </source>
</evidence>
<dbReference type="Pfam" id="PF12662">
    <property type="entry name" value="cEGF"/>
    <property type="match status" value="1"/>
</dbReference>
<dbReference type="InterPro" id="IPR001881">
    <property type="entry name" value="EGF-like_Ca-bd_dom"/>
</dbReference>
<dbReference type="InterPro" id="IPR000152">
    <property type="entry name" value="EGF-type_Asp/Asn_hydroxyl_site"/>
</dbReference>
<keyword evidence="6" id="KW-0430">Lectin</keyword>
<evidence type="ECO:0000256" key="13">
    <source>
        <dbReference type="SAM" id="Phobius"/>
    </source>
</evidence>
<evidence type="ECO:0008006" key="20">
    <source>
        <dbReference type="Google" id="ProtNLM"/>
    </source>
</evidence>
<dbReference type="GO" id="GO:0016020">
    <property type="term" value="C:membrane"/>
    <property type="evidence" value="ECO:0007669"/>
    <property type="project" value="UniProtKB-SubCell"/>
</dbReference>
<keyword evidence="2 11" id="KW-0245">EGF-like domain</keyword>
<evidence type="ECO:0000256" key="4">
    <source>
        <dbReference type="ARBA" id="ARBA00022692"/>
    </source>
</evidence>
<dbReference type="SMART" id="SM00034">
    <property type="entry name" value="CLECT"/>
    <property type="match status" value="1"/>
</dbReference>
<protein>
    <recommendedName>
        <fullName evidence="20">CD248 molecule, endosialin b</fullName>
    </recommendedName>
</protein>
<evidence type="ECO:0000256" key="1">
    <source>
        <dbReference type="ARBA" id="ARBA00004479"/>
    </source>
</evidence>
<feature type="chain" id="PRO_5043956521" description="CD248 molecule, endosialin b" evidence="14">
    <location>
        <begin position="37"/>
        <end position="714"/>
    </location>
</feature>
<name>A0AAV9RZZ1_9TELE</name>
<feature type="region of interest" description="Disordered" evidence="12">
    <location>
        <begin position="583"/>
        <end position="649"/>
    </location>
</feature>
<dbReference type="InterPro" id="IPR051505">
    <property type="entry name" value="C-type_lectin_domain"/>
</dbReference>
<dbReference type="InterPro" id="IPR007110">
    <property type="entry name" value="Ig-like_dom"/>
</dbReference>
<feature type="signal peptide" evidence="14">
    <location>
        <begin position="1"/>
        <end position="36"/>
    </location>
</feature>
<evidence type="ECO:0000256" key="11">
    <source>
        <dbReference type="PROSITE-ProRule" id="PRU00076"/>
    </source>
</evidence>
<evidence type="ECO:0000256" key="3">
    <source>
        <dbReference type="ARBA" id="ARBA00022553"/>
    </source>
</evidence>
<keyword evidence="5 14" id="KW-0732">Signal</keyword>
<evidence type="ECO:0000256" key="7">
    <source>
        <dbReference type="ARBA" id="ARBA00022737"/>
    </source>
</evidence>
<reference evidence="18 19" key="1">
    <citation type="submission" date="2021-06" db="EMBL/GenBank/DDBJ databases">
        <authorList>
            <person name="Palmer J.M."/>
        </authorList>
    </citation>
    <scope>NUCLEOTIDE SEQUENCE [LARGE SCALE GENOMIC DNA]</scope>
    <source>
        <strain evidence="18 19">MEX-2019</strain>
        <tissue evidence="18">Muscle</tissue>
    </source>
</reference>
<dbReference type="InterPro" id="IPR009030">
    <property type="entry name" value="Growth_fac_rcpt_cys_sf"/>
</dbReference>
<dbReference type="GO" id="GO:0030246">
    <property type="term" value="F:carbohydrate binding"/>
    <property type="evidence" value="ECO:0007669"/>
    <property type="project" value="UniProtKB-KW"/>
</dbReference>
<organism evidence="18 19">
    <name type="scientific">Crenichthys baileyi</name>
    <name type="common">White River springfish</name>
    <dbReference type="NCBI Taxonomy" id="28760"/>
    <lineage>
        <taxon>Eukaryota</taxon>
        <taxon>Metazoa</taxon>
        <taxon>Chordata</taxon>
        <taxon>Craniata</taxon>
        <taxon>Vertebrata</taxon>
        <taxon>Euteleostomi</taxon>
        <taxon>Actinopterygii</taxon>
        <taxon>Neopterygii</taxon>
        <taxon>Teleostei</taxon>
        <taxon>Neoteleostei</taxon>
        <taxon>Acanthomorphata</taxon>
        <taxon>Ovalentaria</taxon>
        <taxon>Atherinomorphae</taxon>
        <taxon>Cyprinodontiformes</taxon>
        <taxon>Goodeidae</taxon>
        <taxon>Crenichthys</taxon>
    </lineage>
</organism>
<sequence length="714" mass="78998">MSLLTMLNIKRSSSSSMALLCIVWLLTVYLAPGSHSQRMGEPDGEQTAAGAQLGERDAICNQNGCYAVFFQKRNFREARQACLDQSGTLVTMYTHEEAGVVHNLLSSTGVHGSRARLRLWIGLHRPPRQCSATKPLRGFVWVTGNQDAQFTNWIRKEMPNTCAVPRCVAMTMHTSDSGGESGENFRWAEGPCVMKLDGFICQYTYRVMCSPLEDEGRGPAVYETPFHFKSTQLTHVPYGSVADLPCPMDSSNPAAPSRESVLCIERDDGTVSWSKDAPLCSSSVTTRDQDWCSGEHNCEQHCQNTDDDYFCYCSEGYILDEDGYSCKLDPLSQTDPPELSDSAFATDQPPVNRICVDMGCEYDCSITPRSIRCTCPPGYQIGPDGRKCLDVDECQQQPCPQLCLNTPGTFLCTCYLGYQPDSTDECVDIDECLDEGTCEGSCENTEGSFTCLCDHGYMSNSEGDCIDMDECEEYSPCHQQCLNFAGGYQCDCDSGFELKEDGLTCQPSKYDGEYSTLTSDPSNYDDQDILWSTRDPYVKADGNFNVNWLTDAPQGLTPDMAHQSDNHLNQWDHLSPRQYQTVPSPTLKMRTGNNIEDDAPTGGSNPNNRMVLETANKSSSETEEAKMPKMDSTGETNTTSEINDGSVDGKRKHDKSWLLVALLVPLCVFLVVMLALGIVYCTSCAVDKSLSFADCYHWVLPATPPDRREGKTHA</sequence>
<evidence type="ECO:0000256" key="14">
    <source>
        <dbReference type="SAM" id="SignalP"/>
    </source>
</evidence>
<feature type="domain" description="EGF-like" evidence="15">
    <location>
        <begin position="428"/>
        <end position="462"/>
    </location>
</feature>
<dbReference type="InterPro" id="IPR049883">
    <property type="entry name" value="NOTCH1_EGF-like"/>
</dbReference>
<keyword evidence="19" id="KW-1185">Reference proteome</keyword>
<comment type="caution">
    <text evidence="11">Lacks conserved residue(s) required for the propagation of feature annotation.</text>
</comment>
<dbReference type="Pfam" id="PF07645">
    <property type="entry name" value="EGF_CA"/>
    <property type="match status" value="2"/>
</dbReference>
<evidence type="ECO:0000256" key="2">
    <source>
        <dbReference type="ARBA" id="ARBA00022536"/>
    </source>
</evidence>
<feature type="domain" description="EGF-like" evidence="15">
    <location>
        <begin position="390"/>
        <end position="427"/>
    </location>
</feature>
<dbReference type="PROSITE" id="PS50041">
    <property type="entry name" value="C_TYPE_LECTIN_2"/>
    <property type="match status" value="1"/>
</dbReference>
<evidence type="ECO:0000256" key="8">
    <source>
        <dbReference type="ARBA" id="ARBA00022989"/>
    </source>
</evidence>
<feature type="disulfide bond" evidence="11">
    <location>
        <begin position="432"/>
        <end position="442"/>
    </location>
</feature>
<keyword evidence="7" id="KW-0677">Repeat</keyword>
<evidence type="ECO:0000256" key="12">
    <source>
        <dbReference type="SAM" id="MobiDB-lite"/>
    </source>
</evidence>
<dbReference type="InterPro" id="IPR001304">
    <property type="entry name" value="C-type_lectin-like"/>
</dbReference>
<evidence type="ECO:0000259" key="17">
    <source>
        <dbReference type="PROSITE" id="PS50835"/>
    </source>
</evidence>
<evidence type="ECO:0000313" key="18">
    <source>
        <dbReference type="EMBL" id="KAK5614297.1"/>
    </source>
</evidence>
<dbReference type="PROSITE" id="PS50835">
    <property type="entry name" value="IG_LIKE"/>
    <property type="match status" value="1"/>
</dbReference>
<dbReference type="Proteomes" id="UP001311232">
    <property type="component" value="Unassembled WGS sequence"/>
</dbReference>
<dbReference type="AlphaFoldDB" id="A0AAV9RZZ1"/>
<evidence type="ECO:0000259" key="15">
    <source>
        <dbReference type="PROSITE" id="PS50026"/>
    </source>
</evidence>
<dbReference type="GO" id="GO:0005509">
    <property type="term" value="F:calcium ion binding"/>
    <property type="evidence" value="ECO:0007669"/>
    <property type="project" value="InterPro"/>
</dbReference>
<dbReference type="SUPFAM" id="SSF56436">
    <property type="entry name" value="C-type lectin-like"/>
    <property type="match status" value="1"/>
</dbReference>
<evidence type="ECO:0000256" key="10">
    <source>
        <dbReference type="ARBA" id="ARBA00023157"/>
    </source>
</evidence>
<dbReference type="Pfam" id="PF00059">
    <property type="entry name" value="Lectin_C"/>
    <property type="match status" value="1"/>
</dbReference>
<dbReference type="CDD" id="cd03600">
    <property type="entry name" value="CLECT_thrombomodulin_like"/>
    <property type="match status" value="1"/>
</dbReference>
<dbReference type="PROSITE" id="PS01187">
    <property type="entry name" value="EGF_CA"/>
    <property type="match status" value="1"/>
</dbReference>
<feature type="domain" description="EGF-like" evidence="15">
    <location>
        <begin position="467"/>
        <end position="506"/>
    </location>
</feature>
<dbReference type="InterPro" id="IPR026823">
    <property type="entry name" value="cEGF"/>
</dbReference>